<evidence type="ECO:0008006" key="3">
    <source>
        <dbReference type="Google" id="ProtNLM"/>
    </source>
</evidence>
<gene>
    <name evidence="1" type="ORF">Q5H92_04925</name>
</gene>
<dbReference type="Proteomes" id="UP001167796">
    <property type="component" value="Unassembled WGS sequence"/>
</dbReference>
<organism evidence="1 2">
    <name type="scientific">Hymenobacter mellowenesis</name>
    <dbReference type="NCBI Taxonomy" id="3063995"/>
    <lineage>
        <taxon>Bacteria</taxon>
        <taxon>Pseudomonadati</taxon>
        <taxon>Bacteroidota</taxon>
        <taxon>Cytophagia</taxon>
        <taxon>Cytophagales</taxon>
        <taxon>Hymenobacteraceae</taxon>
        <taxon>Hymenobacter</taxon>
    </lineage>
</organism>
<dbReference type="EMBL" id="JAUQSX010000002">
    <property type="protein sequence ID" value="MDO7845690.1"/>
    <property type="molecule type" value="Genomic_DNA"/>
</dbReference>
<keyword evidence="2" id="KW-1185">Reference proteome</keyword>
<protein>
    <recommendedName>
        <fullName evidence="3">PEGA domain-containing protein</fullName>
    </recommendedName>
</protein>
<sequence length="64" mass="6608">MLLLVSLSGVPVSATMAQRPGASSAGPLLLVGKHRFRGTLGTEHVTVELSIGQEGYETDAPLSC</sequence>
<evidence type="ECO:0000313" key="2">
    <source>
        <dbReference type="Proteomes" id="UP001167796"/>
    </source>
</evidence>
<reference evidence="1" key="1">
    <citation type="submission" date="2023-07" db="EMBL/GenBank/DDBJ databases">
        <authorList>
            <person name="Kim M.K."/>
        </authorList>
    </citation>
    <scope>NUCLEOTIDE SEQUENCE</scope>
    <source>
        <strain evidence="1">M29</strain>
    </source>
</reference>
<evidence type="ECO:0000313" key="1">
    <source>
        <dbReference type="EMBL" id="MDO7845690.1"/>
    </source>
</evidence>
<dbReference type="RefSeq" id="WP_305010380.1">
    <property type="nucleotide sequence ID" value="NZ_JAUQSX010000002.1"/>
</dbReference>
<accession>A0ABT9A907</accession>
<comment type="caution">
    <text evidence="1">The sequence shown here is derived from an EMBL/GenBank/DDBJ whole genome shotgun (WGS) entry which is preliminary data.</text>
</comment>
<name>A0ABT9A907_9BACT</name>
<proteinExistence type="predicted"/>